<dbReference type="Proteomes" id="UP001152484">
    <property type="component" value="Unassembled WGS sequence"/>
</dbReference>
<evidence type="ECO:0000313" key="2">
    <source>
        <dbReference type="EMBL" id="CAH9111572.1"/>
    </source>
</evidence>
<sequence>MRSVRGIEATLGEVKDMLSKEMGLVLHAKQEVSTEEKEVPVVSKDSVKHDSKHYNVKPDSVQDNQCT</sequence>
<name>A0A9P0ZTF1_CUSEU</name>
<organism evidence="2 3">
    <name type="scientific">Cuscuta europaea</name>
    <name type="common">European dodder</name>
    <dbReference type="NCBI Taxonomy" id="41803"/>
    <lineage>
        <taxon>Eukaryota</taxon>
        <taxon>Viridiplantae</taxon>
        <taxon>Streptophyta</taxon>
        <taxon>Embryophyta</taxon>
        <taxon>Tracheophyta</taxon>
        <taxon>Spermatophyta</taxon>
        <taxon>Magnoliopsida</taxon>
        <taxon>eudicotyledons</taxon>
        <taxon>Gunneridae</taxon>
        <taxon>Pentapetalae</taxon>
        <taxon>asterids</taxon>
        <taxon>lamiids</taxon>
        <taxon>Solanales</taxon>
        <taxon>Convolvulaceae</taxon>
        <taxon>Cuscuteae</taxon>
        <taxon>Cuscuta</taxon>
        <taxon>Cuscuta subgen. Cuscuta</taxon>
    </lineage>
</organism>
<dbReference type="AlphaFoldDB" id="A0A9P0ZTF1"/>
<feature type="region of interest" description="Disordered" evidence="1">
    <location>
        <begin position="29"/>
        <end position="67"/>
    </location>
</feature>
<protein>
    <submittedName>
        <fullName evidence="2">Uncharacterized protein</fullName>
    </submittedName>
</protein>
<reference evidence="2" key="1">
    <citation type="submission" date="2022-07" db="EMBL/GenBank/DDBJ databases">
        <authorList>
            <person name="Macas J."/>
            <person name="Novak P."/>
            <person name="Neumann P."/>
        </authorList>
    </citation>
    <scope>NUCLEOTIDE SEQUENCE</scope>
</reference>
<proteinExistence type="predicted"/>
<comment type="caution">
    <text evidence="2">The sequence shown here is derived from an EMBL/GenBank/DDBJ whole genome shotgun (WGS) entry which is preliminary data.</text>
</comment>
<evidence type="ECO:0000313" key="3">
    <source>
        <dbReference type="Proteomes" id="UP001152484"/>
    </source>
</evidence>
<keyword evidence="3" id="KW-1185">Reference proteome</keyword>
<evidence type="ECO:0000256" key="1">
    <source>
        <dbReference type="SAM" id="MobiDB-lite"/>
    </source>
</evidence>
<accession>A0A9P0ZTF1</accession>
<dbReference type="EMBL" id="CAMAPE010000054">
    <property type="protein sequence ID" value="CAH9111572.1"/>
    <property type="molecule type" value="Genomic_DNA"/>
</dbReference>
<feature type="compositionally biased region" description="Basic and acidic residues" evidence="1">
    <location>
        <begin position="29"/>
        <end position="53"/>
    </location>
</feature>
<gene>
    <name evidence="2" type="ORF">CEURO_LOCUS19310</name>
</gene>